<dbReference type="GO" id="GO:0006310">
    <property type="term" value="P:DNA recombination"/>
    <property type="evidence" value="ECO:0007669"/>
    <property type="project" value="UniProtKB-KW"/>
</dbReference>
<reference evidence="4" key="1">
    <citation type="submission" date="2013-10" db="EMBL/GenBank/DDBJ databases">
        <authorList>
            <person name="Schartl M."/>
            <person name="Warren W."/>
        </authorList>
    </citation>
    <scope>NUCLEOTIDE SEQUENCE [LARGE SCALE GENOMIC DNA]</scope>
    <source>
        <strain evidence="4">female</strain>
    </source>
</reference>
<dbReference type="GO" id="GO:0003677">
    <property type="term" value="F:DNA binding"/>
    <property type="evidence" value="ECO:0007669"/>
    <property type="project" value="UniProtKB-KW"/>
</dbReference>
<dbReference type="PANTHER" id="PTHR34605:SF3">
    <property type="entry name" value="P CELL-TYPE AGGLUTINATION PROTEIN MAP4-LIKE-RELATED"/>
    <property type="match status" value="1"/>
</dbReference>
<dbReference type="InterPro" id="IPR011010">
    <property type="entry name" value="DNA_brk_join_enz"/>
</dbReference>
<dbReference type="InterPro" id="IPR010998">
    <property type="entry name" value="Integrase_recombinase_N"/>
</dbReference>
<sequence>ALLCLSSLDFPPQLLRSRSLSLTRSSVTADNMPICNNFNPLLQSAKFYVKNGLAPSTFKSYTYAWLKYAKFCSLHETPLYPIRINTIVAFITYCFEHLNLTPTYIRSLLAGVNFFSQLQQPSSSQSLFSNHVIKLLLNLLSTLNRSFYSPYLKSLLKSSFLLAFYGLLRLGEFTSPNNTFISSRDLAVSDLSFHPDFYSLSLKHSKTKGACTIVVARTNGQLCPFRAMFKFALLRHQLSGLPDPLFLTPEGLIMSAAWFLKHLRFLLAACHLPPSQFSGHFFRIGAATSAAAQGIPTSSLQQLGRWSSTAFSSYIRPDLSAVLSAQRSLSV</sequence>
<reference evidence="3" key="3">
    <citation type="submission" date="2025-09" db="UniProtKB">
        <authorList>
            <consortium name="Ensembl"/>
        </authorList>
    </citation>
    <scope>IDENTIFICATION</scope>
</reference>
<dbReference type="AlphaFoldDB" id="A0A087Y3N6"/>
<dbReference type="GO" id="GO:0015074">
    <property type="term" value="P:DNA integration"/>
    <property type="evidence" value="ECO:0007669"/>
    <property type="project" value="InterPro"/>
</dbReference>
<dbReference type="InterPro" id="IPR052925">
    <property type="entry name" value="Phage_Integrase-like_Recomb"/>
</dbReference>
<dbReference type="PANTHER" id="PTHR34605">
    <property type="entry name" value="PHAGE_INTEGRASE DOMAIN-CONTAINING PROTEIN"/>
    <property type="match status" value="1"/>
</dbReference>
<dbReference type="EMBL" id="AYCK01012541">
    <property type="status" value="NOT_ANNOTATED_CDS"/>
    <property type="molecule type" value="Genomic_DNA"/>
</dbReference>
<dbReference type="InterPro" id="IPR013762">
    <property type="entry name" value="Integrase-like_cat_sf"/>
</dbReference>
<dbReference type="GeneTree" id="ENSGT00540000072363"/>
<reference evidence="3" key="2">
    <citation type="submission" date="2025-08" db="UniProtKB">
        <authorList>
            <consortium name="Ensembl"/>
        </authorList>
    </citation>
    <scope>IDENTIFICATION</scope>
</reference>
<dbReference type="Proteomes" id="UP000028760">
    <property type="component" value="Unassembled WGS sequence"/>
</dbReference>
<protein>
    <recommendedName>
        <fullName evidence="5">Tyr recombinase domain-containing protein</fullName>
    </recommendedName>
</protein>
<dbReference type="STRING" id="48698.ENSPFOP00000012639"/>
<evidence type="ECO:0000313" key="4">
    <source>
        <dbReference type="Proteomes" id="UP000028760"/>
    </source>
</evidence>
<dbReference type="Ensembl" id="ENSPFOT00000012656.1">
    <property type="protein sequence ID" value="ENSPFOP00000012639.1"/>
    <property type="gene ID" value="ENSPFOG00000012648.1"/>
</dbReference>
<dbReference type="SUPFAM" id="SSF47823">
    <property type="entry name" value="lambda integrase-like, N-terminal domain"/>
    <property type="match status" value="1"/>
</dbReference>
<evidence type="ECO:0008006" key="5">
    <source>
        <dbReference type="Google" id="ProtNLM"/>
    </source>
</evidence>
<name>A0A087Y3N6_POEFO</name>
<dbReference type="SUPFAM" id="SSF56349">
    <property type="entry name" value="DNA breaking-rejoining enzymes"/>
    <property type="match status" value="1"/>
</dbReference>
<keyword evidence="2" id="KW-0233">DNA recombination</keyword>
<proteinExistence type="predicted"/>
<keyword evidence="1" id="KW-0238">DNA-binding</keyword>
<evidence type="ECO:0000313" key="3">
    <source>
        <dbReference type="Ensembl" id="ENSPFOP00000012639.1"/>
    </source>
</evidence>
<dbReference type="Gene3D" id="1.10.443.10">
    <property type="entry name" value="Intergrase catalytic core"/>
    <property type="match status" value="1"/>
</dbReference>
<organism evidence="3 4">
    <name type="scientific">Poecilia formosa</name>
    <name type="common">Amazon molly</name>
    <name type="synonym">Limia formosa</name>
    <dbReference type="NCBI Taxonomy" id="48698"/>
    <lineage>
        <taxon>Eukaryota</taxon>
        <taxon>Metazoa</taxon>
        <taxon>Chordata</taxon>
        <taxon>Craniata</taxon>
        <taxon>Vertebrata</taxon>
        <taxon>Euteleostomi</taxon>
        <taxon>Actinopterygii</taxon>
        <taxon>Neopterygii</taxon>
        <taxon>Teleostei</taxon>
        <taxon>Neoteleostei</taxon>
        <taxon>Acanthomorphata</taxon>
        <taxon>Ovalentaria</taxon>
        <taxon>Atherinomorphae</taxon>
        <taxon>Cyprinodontiformes</taxon>
        <taxon>Poeciliidae</taxon>
        <taxon>Poeciliinae</taxon>
        <taxon>Poecilia</taxon>
    </lineage>
</organism>
<evidence type="ECO:0000256" key="2">
    <source>
        <dbReference type="ARBA" id="ARBA00023172"/>
    </source>
</evidence>
<evidence type="ECO:0000256" key="1">
    <source>
        <dbReference type="ARBA" id="ARBA00023125"/>
    </source>
</evidence>
<dbReference type="OMA" id="YPIRINT"/>
<dbReference type="Gene3D" id="1.10.150.130">
    <property type="match status" value="1"/>
</dbReference>
<accession>A0A087Y3N6</accession>
<keyword evidence="4" id="KW-1185">Reference proteome</keyword>
<dbReference type="eggNOG" id="ENOG502SDY1">
    <property type="taxonomic scope" value="Eukaryota"/>
</dbReference>